<dbReference type="PIRSF" id="PIRSF006470">
    <property type="entry name" value="DctB"/>
    <property type="match status" value="1"/>
</dbReference>
<dbReference type="InterPro" id="IPR018389">
    <property type="entry name" value="DctP_fam"/>
</dbReference>
<dbReference type="NCBIfam" id="NF037995">
    <property type="entry name" value="TRAP_S1"/>
    <property type="match status" value="1"/>
</dbReference>
<evidence type="ECO:0000256" key="1">
    <source>
        <dbReference type="ARBA" id="ARBA00009023"/>
    </source>
</evidence>
<dbReference type="GO" id="GO:0055085">
    <property type="term" value="P:transmembrane transport"/>
    <property type="evidence" value="ECO:0007669"/>
    <property type="project" value="InterPro"/>
</dbReference>
<dbReference type="EMBL" id="BDGJ01000168">
    <property type="protein sequence ID" value="GAW93782.1"/>
    <property type="molecule type" value="Genomic_DNA"/>
</dbReference>
<evidence type="ECO:0000256" key="3">
    <source>
        <dbReference type="ARBA" id="ARBA00022729"/>
    </source>
</evidence>
<comment type="similarity">
    <text evidence="1">Belongs to the bacterial solute-binding protein 7 family.</text>
</comment>
<keyword evidence="3" id="KW-0732">Signal</keyword>
<dbReference type="Proteomes" id="UP000197032">
    <property type="component" value="Unassembled WGS sequence"/>
</dbReference>
<dbReference type="PANTHER" id="PTHR33376:SF7">
    <property type="entry name" value="C4-DICARBOXYLATE-BINDING PROTEIN DCTB"/>
    <property type="match status" value="1"/>
</dbReference>
<protein>
    <submittedName>
        <fullName evidence="4">TRAP dicarboxylate transporter subunit DctP</fullName>
    </submittedName>
</protein>
<keyword evidence="5" id="KW-1185">Reference proteome</keyword>
<dbReference type="CDD" id="cd13675">
    <property type="entry name" value="PBP2_TRAP_SBP_like_5"/>
    <property type="match status" value="1"/>
</dbReference>
<dbReference type="GO" id="GO:0030288">
    <property type="term" value="C:outer membrane-bounded periplasmic space"/>
    <property type="evidence" value="ECO:0007669"/>
    <property type="project" value="InterPro"/>
</dbReference>
<dbReference type="InterPro" id="IPR004682">
    <property type="entry name" value="TRAP_DctP"/>
</dbReference>
<evidence type="ECO:0000313" key="4">
    <source>
        <dbReference type="EMBL" id="GAW93782.1"/>
    </source>
</evidence>
<dbReference type="RefSeq" id="WP_088554852.1">
    <property type="nucleotide sequence ID" value="NZ_BDGJ01000168.1"/>
</dbReference>
<name>A0A1Z5HW68_9FIRM</name>
<dbReference type="PANTHER" id="PTHR33376">
    <property type="match status" value="1"/>
</dbReference>
<dbReference type="Gene3D" id="3.40.190.170">
    <property type="entry name" value="Bacterial extracellular solute-binding protein, family 7"/>
    <property type="match status" value="1"/>
</dbReference>
<comment type="caution">
    <text evidence="4">The sequence shown here is derived from an EMBL/GenBank/DDBJ whole genome shotgun (WGS) entry which is preliminary data.</text>
</comment>
<evidence type="ECO:0000256" key="2">
    <source>
        <dbReference type="ARBA" id="ARBA00022448"/>
    </source>
</evidence>
<dbReference type="Pfam" id="PF03480">
    <property type="entry name" value="DctP"/>
    <property type="match status" value="1"/>
</dbReference>
<keyword evidence="2" id="KW-0813">Transport</keyword>
<reference evidence="5" key="1">
    <citation type="journal article" date="2017" name="Appl. Environ. Microbiol.">
        <title>Genomic analysis of Calderihabitans maritimus KKC1, a thermophilic hydrogenogenic carboxydotrophic bacterium isolated from marine sediment.</title>
        <authorList>
            <person name="Omae K."/>
            <person name="Yoneda Y."/>
            <person name="Fukuyama Y."/>
            <person name="Yoshida T."/>
            <person name="Sako Y."/>
        </authorList>
    </citation>
    <scope>NUCLEOTIDE SEQUENCE [LARGE SCALE GENOMIC DNA]</scope>
    <source>
        <strain evidence="5">KKC1</strain>
    </source>
</reference>
<proteinExistence type="inferred from homology"/>
<dbReference type="OrthoDB" id="9815946at2"/>
<gene>
    <name evidence="4" type="ORF">KKC1_29090</name>
</gene>
<dbReference type="AlphaFoldDB" id="A0A1Z5HW68"/>
<dbReference type="PROSITE" id="PS51257">
    <property type="entry name" value="PROKAR_LIPOPROTEIN"/>
    <property type="match status" value="1"/>
</dbReference>
<evidence type="ECO:0000313" key="5">
    <source>
        <dbReference type="Proteomes" id="UP000197032"/>
    </source>
</evidence>
<sequence length="344" mass="38226">MYRSQSIIAFAVIVVLTAFLIVGCSGGNSQPTGQETGGNGDSTKTINLKVGHVLAPTHPYQLGLEKFAELVAEKSGGRVKVEVFHSSQLGNEREMIEGLQMGTLDMTLVSTAPLAGFSNKFLVFDLPFIFQSREQAYKVLDGPIGTEILDSLKDQGIVGLAYWENGFRNVTNSKRPVIHPEDMKGMKIRTMENKIHMASFKTIGADPTPMAFGELFTALQQQTVDAQENPIPIIYTSNFFEVQKYLSLTGHFYAAAPLLISKARWDTLPADVQQAIKEAAIEARDYERELIQKMDNELLEELKKKGMEVSEVDKNEWLKAMEPVYKQFEDEIGADVIAKVRGVK</sequence>
<dbReference type="InterPro" id="IPR038404">
    <property type="entry name" value="TRAP_DctP_sf"/>
</dbReference>
<organism evidence="4 5">
    <name type="scientific">Calderihabitans maritimus</name>
    <dbReference type="NCBI Taxonomy" id="1246530"/>
    <lineage>
        <taxon>Bacteria</taxon>
        <taxon>Bacillati</taxon>
        <taxon>Bacillota</taxon>
        <taxon>Clostridia</taxon>
        <taxon>Neomoorellales</taxon>
        <taxon>Calderihabitantaceae</taxon>
        <taxon>Calderihabitans</taxon>
    </lineage>
</organism>
<accession>A0A1Z5HW68</accession>
<dbReference type="NCBIfam" id="TIGR00787">
    <property type="entry name" value="dctP"/>
    <property type="match status" value="1"/>
</dbReference>